<name>A0A328ABY8_9CAUL</name>
<dbReference type="Proteomes" id="UP000249725">
    <property type="component" value="Unassembled WGS sequence"/>
</dbReference>
<evidence type="ECO:0000313" key="2">
    <source>
        <dbReference type="Proteomes" id="UP000249725"/>
    </source>
</evidence>
<dbReference type="EMBL" id="QFYR01000003">
    <property type="protein sequence ID" value="RAK52160.1"/>
    <property type="molecule type" value="Genomic_DNA"/>
</dbReference>
<reference evidence="2" key="1">
    <citation type="submission" date="2018-05" db="EMBL/GenBank/DDBJ databases">
        <authorList>
            <person name="Li X."/>
        </authorList>
    </citation>
    <scope>NUCLEOTIDE SEQUENCE [LARGE SCALE GENOMIC DNA]</scope>
    <source>
        <strain evidence="2">YIM 73061</strain>
    </source>
</reference>
<proteinExistence type="predicted"/>
<sequence>MAKKRKKNSVPKRLAGVKIPKPLRKGLKRLAASQDGRTVLTEALAAAGAALIATQVLPGSAARRAASKHAPAAKAAANKAGARVGGAFEEAARVFAEALRARTSPAIASDSTH</sequence>
<accession>A0A328ABY8</accession>
<gene>
    <name evidence="1" type="ORF">DJ018_13475</name>
</gene>
<protein>
    <submittedName>
        <fullName evidence="1">Uncharacterized protein</fullName>
    </submittedName>
</protein>
<dbReference type="RefSeq" id="WP_111515484.1">
    <property type="nucleotide sequence ID" value="NZ_QFYR01000003.1"/>
</dbReference>
<evidence type="ECO:0000313" key="1">
    <source>
        <dbReference type="EMBL" id="RAK52160.1"/>
    </source>
</evidence>
<organism evidence="1 2">
    <name type="scientific">Phenylobacterium deserti</name>
    <dbReference type="NCBI Taxonomy" id="1914756"/>
    <lineage>
        <taxon>Bacteria</taxon>
        <taxon>Pseudomonadati</taxon>
        <taxon>Pseudomonadota</taxon>
        <taxon>Alphaproteobacteria</taxon>
        <taxon>Caulobacterales</taxon>
        <taxon>Caulobacteraceae</taxon>
        <taxon>Phenylobacterium</taxon>
    </lineage>
</organism>
<comment type="caution">
    <text evidence="1">The sequence shown here is derived from an EMBL/GenBank/DDBJ whole genome shotgun (WGS) entry which is preliminary data.</text>
</comment>
<dbReference type="AlphaFoldDB" id="A0A328ABY8"/>
<dbReference type="OrthoDB" id="7211088at2"/>
<keyword evidence="2" id="KW-1185">Reference proteome</keyword>